<dbReference type="Pfam" id="PF12704">
    <property type="entry name" value="MacB_PCD"/>
    <property type="match status" value="1"/>
</dbReference>
<feature type="domain" description="ABC3 transporter permease C-terminal" evidence="9">
    <location>
        <begin position="276"/>
        <end position="409"/>
    </location>
</feature>
<feature type="transmembrane region" description="Helical" evidence="8">
    <location>
        <begin position="382"/>
        <end position="402"/>
    </location>
</feature>
<organism evidence="11 12">
    <name type="scientific">Gallibacterium salpingitidis</name>
    <dbReference type="NCBI Taxonomy" id="505341"/>
    <lineage>
        <taxon>Bacteria</taxon>
        <taxon>Pseudomonadati</taxon>
        <taxon>Pseudomonadota</taxon>
        <taxon>Gammaproteobacteria</taxon>
        <taxon>Pasteurellales</taxon>
        <taxon>Pasteurellaceae</taxon>
        <taxon>Gallibacterium</taxon>
    </lineage>
</organism>
<dbReference type="Proteomes" id="UP000092527">
    <property type="component" value="Unassembled WGS sequence"/>
</dbReference>
<keyword evidence="11" id="KW-0449">Lipoprotein</keyword>
<evidence type="ECO:0000256" key="1">
    <source>
        <dbReference type="ARBA" id="ARBA00004651"/>
    </source>
</evidence>
<reference evidence="11 12" key="1">
    <citation type="submission" date="2014-11" db="EMBL/GenBank/DDBJ databases">
        <title>Pan-genome of Gallibacterium spp.</title>
        <authorList>
            <person name="Kudirkiene E."/>
            <person name="Bojesen A.M."/>
        </authorList>
    </citation>
    <scope>NUCLEOTIDE SEQUENCE [LARGE SCALE GENOMIC DNA]</scope>
    <source>
        <strain evidence="11 12">18469/18</strain>
    </source>
</reference>
<dbReference type="NCBIfam" id="TIGR02212">
    <property type="entry name" value="lolCE"/>
    <property type="match status" value="1"/>
</dbReference>
<dbReference type="Pfam" id="PF02687">
    <property type="entry name" value="FtsX"/>
    <property type="match status" value="1"/>
</dbReference>
<keyword evidence="5 8" id="KW-0812">Transmembrane</keyword>
<sequence length="416" mass="46615">MSTPFFISWRYQRGKQKNRLVSLIAWFSTIGIALGVAVLIIGLSAMNGFQRELDQRILAVVPHIDITGYERQPIEDWHQLQQALANHSQIKGISPYVAFTSLAESGSKLKVIQVKGLDPTLLQQVSAVGQFVLQQGWQKFAAEKQGIILGYGIAKDLDVKEGDWVSLLVSNQNQQDISKMAQPERHRLQVMGILRLDGQLDHSYAFIPLSVAQQYMNYNENQVTGVELAIKSPFTVNSFDYSALATYPQGLIANTWIDSFGYMYRDISLIKTIMYLAMVLVIGIACFNIISTLIMAVKDKQDDIAILRTLGADSRFIRHIFLWYGLFSGMKGCLWGIVLGILVALNLTEIIYIIEKVLHTKILSDGVYFIDFMPSELHVTDVALVFFATLILSLVASLYPAIRAARLQPAKVLNNH</sequence>
<feature type="transmembrane region" description="Helical" evidence="8">
    <location>
        <begin position="333"/>
        <end position="354"/>
    </location>
</feature>
<keyword evidence="4" id="KW-1003">Cell membrane</keyword>
<dbReference type="EMBL" id="JTJU01000067">
    <property type="protein sequence ID" value="OBX07653.1"/>
    <property type="molecule type" value="Genomic_DNA"/>
</dbReference>
<dbReference type="RefSeq" id="WP_066112852.1">
    <property type="nucleotide sequence ID" value="NZ_CP103875.1"/>
</dbReference>
<dbReference type="InterPro" id="IPR051447">
    <property type="entry name" value="Lipoprotein-release_system"/>
</dbReference>
<evidence type="ECO:0000256" key="6">
    <source>
        <dbReference type="ARBA" id="ARBA00022989"/>
    </source>
</evidence>
<evidence type="ECO:0000256" key="8">
    <source>
        <dbReference type="SAM" id="Phobius"/>
    </source>
</evidence>
<keyword evidence="7 8" id="KW-0472">Membrane</keyword>
<dbReference type="PANTHER" id="PTHR30489:SF0">
    <property type="entry name" value="LIPOPROTEIN-RELEASING SYSTEM TRANSMEMBRANE PROTEIN LOLE"/>
    <property type="match status" value="1"/>
</dbReference>
<dbReference type="GO" id="GO:0044874">
    <property type="term" value="P:lipoprotein localization to outer membrane"/>
    <property type="evidence" value="ECO:0007669"/>
    <property type="project" value="InterPro"/>
</dbReference>
<evidence type="ECO:0000256" key="4">
    <source>
        <dbReference type="ARBA" id="ARBA00022475"/>
    </source>
</evidence>
<dbReference type="AlphaFoldDB" id="A0AB36E090"/>
<keyword evidence="3" id="KW-0813">Transport</keyword>
<dbReference type="NCBIfam" id="TIGR02213">
    <property type="entry name" value="lolE_release"/>
    <property type="match status" value="1"/>
</dbReference>
<dbReference type="NCBIfam" id="NF008357">
    <property type="entry name" value="PRK11146.1"/>
    <property type="match status" value="1"/>
</dbReference>
<proteinExistence type="inferred from homology"/>
<comment type="subcellular location">
    <subcellularLocation>
        <location evidence="1">Cell membrane</location>
        <topology evidence="1">Multi-pass membrane protein</topology>
    </subcellularLocation>
</comment>
<evidence type="ECO:0000256" key="7">
    <source>
        <dbReference type="ARBA" id="ARBA00023136"/>
    </source>
</evidence>
<dbReference type="InterPro" id="IPR011925">
    <property type="entry name" value="LolCE_TM"/>
</dbReference>
<dbReference type="InterPro" id="IPR025857">
    <property type="entry name" value="MacB_PCD"/>
</dbReference>
<dbReference type="GO" id="GO:0042953">
    <property type="term" value="P:lipoprotein transport"/>
    <property type="evidence" value="ECO:0007669"/>
    <property type="project" value="InterPro"/>
</dbReference>
<gene>
    <name evidence="11" type="ORF">QV09_10445</name>
</gene>
<evidence type="ECO:0000259" key="10">
    <source>
        <dbReference type="Pfam" id="PF12704"/>
    </source>
</evidence>
<feature type="transmembrane region" description="Helical" evidence="8">
    <location>
        <begin position="273"/>
        <end position="297"/>
    </location>
</feature>
<protein>
    <submittedName>
        <fullName evidence="11">Outer membrane-specific lipoprotein transporter subunit LolE</fullName>
    </submittedName>
</protein>
<dbReference type="InterPro" id="IPR011926">
    <property type="entry name" value="LolE_gammaproteobact"/>
</dbReference>
<dbReference type="GO" id="GO:0098797">
    <property type="term" value="C:plasma membrane protein complex"/>
    <property type="evidence" value="ECO:0007669"/>
    <property type="project" value="TreeGrafter"/>
</dbReference>
<evidence type="ECO:0000256" key="3">
    <source>
        <dbReference type="ARBA" id="ARBA00022448"/>
    </source>
</evidence>
<dbReference type="PANTHER" id="PTHR30489">
    <property type="entry name" value="LIPOPROTEIN-RELEASING SYSTEM TRANSMEMBRANE PROTEIN LOLE"/>
    <property type="match status" value="1"/>
</dbReference>
<accession>A0AB36E090</accession>
<evidence type="ECO:0000259" key="9">
    <source>
        <dbReference type="Pfam" id="PF02687"/>
    </source>
</evidence>
<dbReference type="InterPro" id="IPR003838">
    <property type="entry name" value="ABC3_permease_C"/>
</dbReference>
<feature type="domain" description="MacB-like periplasmic core" evidence="10">
    <location>
        <begin position="28"/>
        <end position="233"/>
    </location>
</feature>
<evidence type="ECO:0000256" key="2">
    <source>
        <dbReference type="ARBA" id="ARBA00005236"/>
    </source>
</evidence>
<name>A0AB36E090_9PAST</name>
<comment type="caution">
    <text evidence="11">The sequence shown here is derived from an EMBL/GenBank/DDBJ whole genome shotgun (WGS) entry which is preliminary data.</text>
</comment>
<comment type="similarity">
    <text evidence="2">Belongs to the ABC-4 integral membrane protein family. LolC/E subfamily.</text>
</comment>
<feature type="transmembrane region" description="Helical" evidence="8">
    <location>
        <begin position="20"/>
        <end position="46"/>
    </location>
</feature>
<evidence type="ECO:0000256" key="5">
    <source>
        <dbReference type="ARBA" id="ARBA00022692"/>
    </source>
</evidence>
<keyword evidence="6 8" id="KW-1133">Transmembrane helix</keyword>
<evidence type="ECO:0000313" key="12">
    <source>
        <dbReference type="Proteomes" id="UP000092527"/>
    </source>
</evidence>
<evidence type="ECO:0000313" key="11">
    <source>
        <dbReference type="EMBL" id="OBX07653.1"/>
    </source>
</evidence>